<evidence type="ECO:0000313" key="2">
    <source>
        <dbReference type="Proteomes" id="UP001175261"/>
    </source>
</evidence>
<dbReference type="InterPro" id="IPR016181">
    <property type="entry name" value="Acyl_CoA_acyltransferase"/>
</dbReference>
<gene>
    <name evidence="1" type="ORF">NLU13_3902</name>
</gene>
<organism evidence="1 2">
    <name type="scientific">Sarocladium strictum</name>
    <name type="common">Black bundle disease fungus</name>
    <name type="synonym">Acremonium strictum</name>
    <dbReference type="NCBI Taxonomy" id="5046"/>
    <lineage>
        <taxon>Eukaryota</taxon>
        <taxon>Fungi</taxon>
        <taxon>Dikarya</taxon>
        <taxon>Ascomycota</taxon>
        <taxon>Pezizomycotina</taxon>
        <taxon>Sordariomycetes</taxon>
        <taxon>Hypocreomycetidae</taxon>
        <taxon>Hypocreales</taxon>
        <taxon>Sarocladiaceae</taxon>
        <taxon>Sarocladium</taxon>
    </lineage>
</organism>
<keyword evidence="2" id="KW-1185">Reference proteome</keyword>
<sequence>MAVSRHHIRSTITRMASELHAAPIDDALLQSIYECDQGLYPAPLPFERMQAWRDACPELSILCRTAGPGSRDVGAIIVMPLLKRHWEELLVGKQKEIEIQPGMFASARDDEGAEVGMHVFHVERFEGCEDVRGLAKLALRLVQNVVDDKPWKIVGYSALTASDSGRAVFQRLGYESTGYEEFFVKKGDGKFEMLCFGPQEEKPSAATAELEIESRSLMVARHGSVGF</sequence>
<dbReference type="Proteomes" id="UP001175261">
    <property type="component" value="Unassembled WGS sequence"/>
</dbReference>
<accession>A0AA39GKF4</accession>
<protein>
    <submittedName>
        <fullName evidence="1">Uncharacterized protein</fullName>
    </submittedName>
</protein>
<dbReference type="AlphaFoldDB" id="A0AA39GKF4"/>
<reference evidence="1" key="1">
    <citation type="submission" date="2022-10" db="EMBL/GenBank/DDBJ databases">
        <title>Determination and structural analysis of whole genome sequence of Sarocladium strictum F4-1.</title>
        <authorList>
            <person name="Hu L."/>
            <person name="Jiang Y."/>
        </authorList>
    </citation>
    <scope>NUCLEOTIDE SEQUENCE</scope>
    <source>
        <strain evidence="1">F4-1</strain>
    </source>
</reference>
<evidence type="ECO:0000313" key="1">
    <source>
        <dbReference type="EMBL" id="KAK0387657.1"/>
    </source>
</evidence>
<name>A0AA39GKF4_SARSR</name>
<comment type="caution">
    <text evidence="1">The sequence shown here is derived from an EMBL/GenBank/DDBJ whole genome shotgun (WGS) entry which is preliminary data.</text>
</comment>
<dbReference type="EMBL" id="JAPDFR010000003">
    <property type="protein sequence ID" value="KAK0387657.1"/>
    <property type="molecule type" value="Genomic_DNA"/>
</dbReference>
<dbReference type="SUPFAM" id="SSF55729">
    <property type="entry name" value="Acyl-CoA N-acyltransferases (Nat)"/>
    <property type="match status" value="1"/>
</dbReference>
<proteinExistence type="predicted"/>